<dbReference type="GO" id="GO:0004519">
    <property type="term" value="F:endonuclease activity"/>
    <property type="evidence" value="ECO:0007669"/>
    <property type="project" value="UniProtKB-KW"/>
</dbReference>
<evidence type="ECO:0000313" key="3">
    <source>
        <dbReference type="Proteomes" id="UP000552587"/>
    </source>
</evidence>
<feature type="domain" description="Endonuclease/exonuclease/phosphatase" evidence="1">
    <location>
        <begin position="269"/>
        <end position="547"/>
    </location>
</feature>
<gene>
    <name evidence="2" type="ORF">H4F99_10065</name>
</gene>
<dbReference type="CDD" id="cd04486">
    <property type="entry name" value="YhcR_OBF_like"/>
    <property type="match status" value="1"/>
</dbReference>
<reference evidence="2 3" key="1">
    <citation type="submission" date="2020-07" db="EMBL/GenBank/DDBJ databases">
        <authorList>
            <person name="Xu S."/>
            <person name="Li A."/>
        </authorList>
    </citation>
    <scope>NUCLEOTIDE SEQUENCE [LARGE SCALE GENOMIC DNA]</scope>
    <source>
        <strain evidence="2 3">SG-8</strain>
    </source>
</reference>
<dbReference type="Gene3D" id="3.60.10.10">
    <property type="entry name" value="Endonuclease/exonuclease/phosphatase"/>
    <property type="match status" value="1"/>
</dbReference>
<comment type="caution">
    <text evidence="2">The sequence shown here is derived from an EMBL/GenBank/DDBJ whole genome shotgun (WGS) entry which is preliminary data.</text>
</comment>
<dbReference type="RefSeq" id="WP_182669602.1">
    <property type="nucleotide sequence ID" value="NZ_JACHTE010000006.1"/>
</dbReference>
<organism evidence="2 3">
    <name type="scientific">Marilutibacter penaei</name>
    <dbReference type="NCBI Taxonomy" id="2759900"/>
    <lineage>
        <taxon>Bacteria</taxon>
        <taxon>Pseudomonadati</taxon>
        <taxon>Pseudomonadota</taxon>
        <taxon>Gammaproteobacteria</taxon>
        <taxon>Lysobacterales</taxon>
        <taxon>Lysobacteraceae</taxon>
        <taxon>Marilutibacter</taxon>
    </lineage>
</organism>
<dbReference type="EMBL" id="JACHTE010000006">
    <property type="protein sequence ID" value="MBB1088835.1"/>
    <property type="molecule type" value="Genomic_DNA"/>
</dbReference>
<dbReference type="PANTHER" id="PTHR42834">
    <property type="entry name" value="ENDONUCLEASE/EXONUCLEASE/PHOSPHATASE FAMILY PROTEIN (AFU_ORTHOLOGUE AFUA_3G09210)"/>
    <property type="match status" value="1"/>
</dbReference>
<sequence length="565" mass="59580">MIGEVQGHRARSRRVGEDVLVQGVVTADFSEAAGLGGVYLQDAGDGDPGTSDAIFLQVDADAPFRAQVRQGARLSVRGQVTELDAGGGVRLTALVPMEVEQLGLGEVAPTVLRSPPADWEPLEGMWVRIEAPLTVTTLADLSRFGEVGASFDGRPWQPAERAAPGSDAARAIAADNARRRFVLDDGRGGRDLSVAGSVWPEGVERLRSGSEVTRAEGIIDHRHGRYRLQLTVPPVLQPQPRPAVPRVAGDLRVASLNLENLFNGDGAGGGFPTPRGARTADQLARQQAKLVATLHALDPDIAGLMELENDGYGPDSSLARFVEALNADGGEWRFVDACDRQCRRSGRGPGDDAIRVGLVYRGDRVRAVGRPATLSDGPLGPRSRVPLAQAFEPLAGGPALVVAVNHFKSKGCNEAAGDDADNGAGCWNAVRVDSASRLAAWLDGDPTGSGTDLGLIIGDLNSYAAEAPIQLLLDAGWQDAFAVAGVLEPYSYVHEGEAGRLDHALATPALAARLAGAAIWHSNADEPRDAGYFGRLHEAGPWRSSDHDPIVVGFDWTRPPASTGN</sequence>
<keyword evidence="2" id="KW-0255">Endonuclease</keyword>
<dbReference type="Proteomes" id="UP000552587">
    <property type="component" value="Unassembled WGS sequence"/>
</dbReference>
<proteinExistence type="predicted"/>
<keyword evidence="2" id="KW-0378">Hydrolase</keyword>
<evidence type="ECO:0000259" key="1">
    <source>
        <dbReference type="Pfam" id="PF03372"/>
    </source>
</evidence>
<name>A0A7W3U558_9GAMM</name>
<accession>A0A7W3U558</accession>
<dbReference type="InterPro" id="IPR047971">
    <property type="entry name" value="ExeM-like"/>
</dbReference>
<dbReference type="InterPro" id="IPR005135">
    <property type="entry name" value="Endo/exonuclease/phosphatase"/>
</dbReference>
<dbReference type="PANTHER" id="PTHR42834:SF1">
    <property type="entry name" value="ENDONUCLEASE_EXONUCLEASE_PHOSPHATASE FAMILY PROTEIN (AFU_ORTHOLOGUE AFUA_3G09210)"/>
    <property type="match status" value="1"/>
</dbReference>
<dbReference type="InterPro" id="IPR036691">
    <property type="entry name" value="Endo/exonu/phosph_ase_sf"/>
</dbReference>
<keyword evidence="3" id="KW-1185">Reference proteome</keyword>
<dbReference type="CDD" id="cd10283">
    <property type="entry name" value="MnuA_DNase1-like"/>
    <property type="match status" value="1"/>
</dbReference>
<dbReference type="SUPFAM" id="SSF56219">
    <property type="entry name" value="DNase I-like"/>
    <property type="match status" value="1"/>
</dbReference>
<protein>
    <submittedName>
        <fullName evidence="2">ExeM/NucH family extracellular endonuclease</fullName>
    </submittedName>
</protein>
<dbReference type="NCBIfam" id="NF033681">
    <property type="entry name" value="ExeM_NucH_DNase"/>
    <property type="match status" value="1"/>
</dbReference>
<evidence type="ECO:0000313" key="2">
    <source>
        <dbReference type="EMBL" id="MBB1088835.1"/>
    </source>
</evidence>
<dbReference type="AlphaFoldDB" id="A0A7W3U558"/>
<dbReference type="Pfam" id="PF03372">
    <property type="entry name" value="Exo_endo_phos"/>
    <property type="match status" value="1"/>
</dbReference>
<keyword evidence="2" id="KW-0540">Nuclease</keyword>